<evidence type="ECO:0008006" key="3">
    <source>
        <dbReference type="Google" id="ProtNLM"/>
    </source>
</evidence>
<protein>
    <recommendedName>
        <fullName evidence="3">Structural toxin protein RtxA</fullName>
    </recommendedName>
</protein>
<dbReference type="OrthoDB" id="5650763at2"/>
<dbReference type="STRING" id="1122169.Lsha_2558"/>
<evidence type="ECO:0000313" key="1">
    <source>
        <dbReference type="EMBL" id="KTD57407.1"/>
    </source>
</evidence>
<dbReference type="InterPro" id="IPR011049">
    <property type="entry name" value="Serralysin-like_metalloprot_C"/>
</dbReference>
<dbReference type="Pfam" id="PF17963">
    <property type="entry name" value="Big_9"/>
    <property type="match status" value="8"/>
</dbReference>
<dbReference type="Proteomes" id="UP000054600">
    <property type="component" value="Unassembled WGS sequence"/>
</dbReference>
<dbReference type="Gene3D" id="2.60.40.3440">
    <property type="match status" value="6"/>
</dbReference>
<keyword evidence="2" id="KW-1185">Reference proteome</keyword>
<dbReference type="eggNOG" id="COG3210">
    <property type="taxonomic scope" value="Bacteria"/>
</dbReference>
<dbReference type="PATRIC" id="fig|1122169.6.peg.2952"/>
<proteinExistence type="predicted"/>
<dbReference type="RefSeq" id="WP_018577756.1">
    <property type="nucleotide sequence ID" value="NZ_KB892409.1"/>
</dbReference>
<dbReference type="eggNOG" id="COG2982">
    <property type="taxonomic scope" value="Bacteria"/>
</dbReference>
<reference evidence="1 2" key="1">
    <citation type="submission" date="2015-11" db="EMBL/GenBank/DDBJ databases">
        <title>Genomic analysis of 38 Legionella species identifies large and diverse effector repertoires.</title>
        <authorList>
            <person name="Burstein D."/>
            <person name="Amaro F."/>
            <person name="Zusman T."/>
            <person name="Lifshitz Z."/>
            <person name="Cohen O."/>
            <person name="Gilbert J.A."/>
            <person name="Pupko T."/>
            <person name="Shuman H.A."/>
            <person name="Segal G."/>
        </authorList>
    </citation>
    <scope>NUCLEOTIDE SEQUENCE [LARGE SCALE GENOMIC DNA]</scope>
    <source>
        <strain evidence="1 2">ATCC 49655</strain>
    </source>
</reference>
<sequence length="2926" mass="302371">MKNLNVSYNFHGNGLLQLSALQPPLLLANKFLKIKESAAVYSEEVPLLSADSILNLQLRDLNIPLLNTLLTVHYDKTAPLDDEGTFIVTVDPTYGFGQVTSGFMTGYTPHIQSAYSQQVWLYEKNSDLPTNFIQPINLPDINNSSFPNNQITAEDNARSINDITINATTGSSVTTTITVQHGTLTVSTNSGANISGNGTETVVLTGTREQINVTLADLIYTPVADYNGPDRLDVITEDGAQTNTQTVNISITPVQDIANDTVNVDEDNSTIIDVNDNDSFENPNHHITAINDTAIAIGNPVTVAHGTVTLNADGTLSFTPTANYNGSTSFTYTVSSGGTTETATVNVTVNPVNDAPVNTVPGDQTTSEDTPLIITGISVADVDEDILTTIISVANGTLNATPGGGATIDNNGTNTVTLTGTAAQINDALAGLIYTNTADYNGPDVLTMVTNDGTITDTDIINIEVAPVIDIADDTAISNEDTPVNIDVNANDTFENPGHTITAINATAIAVGETVAVANGTVTLNANGTLNFTPTANYNGNTTFTYTVTSGGTTETATVNVTINPVNDTPTNTLPGNQTTLEDTPLNIGIISVADVDGDILTTTLSVTNGILNVATGGGATIGNNGTNTVTMTGTAAQINNALAGLIYTNTADYHGADVLTIVTSDGTLNDTDTINITVTPVVDIADDTTNTNEDTPITINVNANDSFENPGHAITAINGTAIANGETVTVANGEVTLNADGTLNFTPTVNYNGNTSFTYTVTSGGTTETATVNVTVNSINDTPTNTVPGAQTTPEDTQLIINGISVADVDSTSLTTTISVLHGVLTIASISGGAVISNNGTNTVTLSGTAAQINDALAGLAYDNIADYNGPDTLSIVTSDGSLIDNDSINISVIPVVDITNDTATTDEEVPVIIDVNANDSFENPGHAITAINGTMIANGETVTVANGQVTLNADGTLNFAPTANYNGNTSFTYTVTSGGTTETATVNVTVNPINDTPANTVPGAQTTLEDTQLIINGISVADVDGDILTTIISVTHGTLNVTLGTGATIGTNGTDTVTLTGTAAQINAALVGLIYTNTADYNGPDVLSVVTDDGTITDTDTINITVTPVVDIANDVASTTENTPVTINVNANDSFENPGHTITAIDGTSIAVGDTVVVENGTVTLNADGTLNFAPNPGYFDTISFTYTVTSGGVTETATVNVTVSELFPPVNTIPGPQTTLEDVPVPITGVSVNGANGPDLTTTLTVLNGSLNVTTVPGLTINGNGSNTITLSGPVALINNALAGLTYSSTADYNGTDMLTIFTDDGILSDTDSINITITPVVDIANDTISTNEDTSVLIHVNDNDSFENPGHTISAINGTAIIVNGSVIVANGTVFLNADGSLNFIPTANFNGDTHFTYTVTSGGVTETATVTVTVNPINDAPVNSVPGNQTILEDTQLVISGISVADADGDTLTTTIGVTNGVLNITSGGGAIIGNNGTSSVTLSGTAAQINAALVGLIYINTADYNGSDVLTIITSDGTLIDTDTINITVTPVVDIANDSASTNEDTPVTIDVNANDSFENPGHTITAINGTGVIVGNPVVVANGTVTLNANGTLNFVPTTNYNGSTSFTYTVTSGGTTETATVNVTVNPINDTPVNTIPGNQNTLEDTPLAISGFSVGDVDGDTLTTTLSVMHGTLTVSTGGGALISNNGSATVTITGNAAQINAALAGLTYTSIADYNGADALSIVTSDGQVTDNDTVTITVTPVVDIANDSAMTNQNTQVNINVNANDSFENPGHHITAINGTAITVGGSVVVANGSVILNANGTLSFTPAANYTGNTSFTYTVTSGGVTETATVNVNVLPFFEGSGQSVLLSTVGTSVVPNFEGAYGLSTLNPIQGDLPGLISALIGPGGILQGGTTEDALALILSQQGVFHNTDIVQLTDEGSASNYNYKMVFNGSEQMISYQDVPPSALFGLLPVSTQLALLGYNLGDFHDMGGGNLLFSTTGGGVLPSYDPDTGTFTAISFDNEDVVLATRQPGGYYTYTLFFDGSTEAYLDDSLLNLFGGQEFIIDGLAYAGDLQNGTMYFSLSNLIGVDLGELLELDVMDGVLGDGGDVYSIQKVNGDWDMSTFNVFFSAAALGWDNELLENALIDLANLNVGTALRDAIDALLGNGQVTRYFDIDAIDVVGNTMYFSVSSILNVELIDLLAGIITNPLDPLYPLTFRGENIYTISRANASSPWDKSTLNLFLDGSNYGLGSSSGPLGNVSDNLIEDVNGFSLDRSDLRQNTMMYSTAGGGNESQLGGSYNGQAVVQLNNGTFYDSFNLAAITNGSISNNNITGIHVLENGNVLFVLGALATLPGSTVAHPNDIISWNGQQFSISFDGSANGLPDGSAIESIFVFPSTSINSGNILMTVDSDASLPGTGVVDNQDIIMFNPLTHTYQMVLDGSTLGIQDIGAQLTIETSLSADISTQINGHFGDLTDALADRVSDTMEVLHTQLQAIDTALQPSGVIGGLLGGLLSLVGNLLTTVDNLVNSLNVGLVTNLGATVDSISANLSSLLTSINNNVLTLSLQGVNVTSARDAVNSTIAYVNSTLDGLADVADGVTTGINQLINSLNAQLAVGTTIDLSLYDVKIDALHMLNNGNYLVSFAQELNPELHLNLNLNTAFLDNQALAALNLNLETSTSDLINSLGTRVDTILTPVLNTTLVADLLNDALSPDLGLIGNNIYRLAQDSQGHWQFSMYFDGADHGLDNGTAADTVLDYVNSLYGDLTLGELLNNGLLHLSSNEDIDALYVFEQGNSSHIAGSAASDLLVGTENVNNTFYGGMGNDVMTGNGGVNTYEFDADSVNGQQVERDVITDFNVNNGDKLLFSNDIFNGGAAPLENQVHASFINAGGITGTLLSITQPGDSTVIHEILLMNYAPAVLPPLTEIIQVT</sequence>
<comment type="caution">
    <text evidence="1">The sequence shown here is derived from an EMBL/GenBank/DDBJ whole genome shotgun (WGS) entry which is preliminary data.</text>
</comment>
<organism evidence="1 2">
    <name type="scientific">Legionella shakespearei DSM 23087</name>
    <dbReference type="NCBI Taxonomy" id="1122169"/>
    <lineage>
        <taxon>Bacteria</taxon>
        <taxon>Pseudomonadati</taxon>
        <taxon>Pseudomonadota</taxon>
        <taxon>Gammaproteobacteria</taxon>
        <taxon>Legionellales</taxon>
        <taxon>Legionellaceae</taxon>
        <taxon>Legionella</taxon>
    </lineage>
</organism>
<dbReference type="EMBL" id="LNYW01000067">
    <property type="protein sequence ID" value="KTD57407.1"/>
    <property type="molecule type" value="Genomic_DNA"/>
</dbReference>
<accession>A0A0W0YL41</accession>
<name>A0A0W0YL41_9GAMM</name>
<dbReference type="NCBIfam" id="NF012211">
    <property type="entry name" value="tand_rpt_95"/>
    <property type="match status" value="8"/>
</dbReference>
<dbReference type="Gene3D" id="2.60.40.2810">
    <property type="match status" value="1"/>
</dbReference>
<gene>
    <name evidence="1" type="ORF">Lsha_2558</name>
</gene>
<dbReference type="SUPFAM" id="SSF51120">
    <property type="entry name" value="beta-Roll"/>
    <property type="match status" value="1"/>
</dbReference>
<evidence type="ECO:0000313" key="2">
    <source>
        <dbReference type="Proteomes" id="UP000054600"/>
    </source>
</evidence>